<evidence type="ECO:0000313" key="2">
    <source>
        <dbReference type="EMBL" id="TGY17584.1"/>
    </source>
</evidence>
<dbReference type="AlphaFoldDB" id="A0A4S2BTX0"/>
<evidence type="ECO:0000256" key="1">
    <source>
        <dbReference type="SAM" id="Phobius"/>
    </source>
</evidence>
<gene>
    <name evidence="2" type="ORF">E5351_00295</name>
</gene>
<keyword evidence="1" id="KW-0472">Membrane</keyword>
<organism evidence="2 3">
    <name type="scientific">Lactobacillus intestinalis</name>
    <dbReference type="NCBI Taxonomy" id="151781"/>
    <lineage>
        <taxon>Bacteria</taxon>
        <taxon>Bacillati</taxon>
        <taxon>Bacillota</taxon>
        <taxon>Bacilli</taxon>
        <taxon>Lactobacillales</taxon>
        <taxon>Lactobacillaceae</taxon>
        <taxon>Lactobacillus</taxon>
    </lineage>
</organism>
<accession>A0A4S2BTX0</accession>
<sequence>MKELWDKVRYSEWFTILLYILAVLVVFVLFFVAGTVLNIWYIHFMKDTFGINVYWIINQ</sequence>
<feature type="transmembrane region" description="Helical" evidence="1">
    <location>
        <begin position="16"/>
        <end position="41"/>
    </location>
</feature>
<keyword evidence="1" id="KW-1133">Transmembrane helix</keyword>
<name>A0A4S2BTX0_9LACO</name>
<evidence type="ECO:0000313" key="3">
    <source>
        <dbReference type="Proteomes" id="UP000309117"/>
    </source>
</evidence>
<dbReference type="Proteomes" id="UP000309117">
    <property type="component" value="Unassembled WGS sequence"/>
</dbReference>
<proteinExistence type="predicted"/>
<comment type="caution">
    <text evidence="2">The sequence shown here is derived from an EMBL/GenBank/DDBJ whole genome shotgun (WGS) entry which is preliminary data.</text>
</comment>
<protein>
    <submittedName>
        <fullName evidence="2">Uncharacterized protein</fullName>
    </submittedName>
</protein>
<dbReference type="EMBL" id="SRYV01000001">
    <property type="protein sequence ID" value="TGY17584.1"/>
    <property type="molecule type" value="Genomic_DNA"/>
</dbReference>
<reference evidence="2 3" key="1">
    <citation type="submission" date="2019-04" db="EMBL/GenBank/DDBJ databases">
        <title>Microbes associate with the intestines of laboratory mice.</title>
        <authorList>
            <person name="Navarre W."/>
            <person name="Wong E."/>
            <person name="Huang K."/>
            <person name="Tropini C."/>
            <person name="Ng K."/>
            <person name="Yu B."/>
        </authorList>
    </citation>
    <scope>NUCLEOTIDE SEQUENCE [LARGE SCALE GENOMIC DNA]</scope>
    <source>
        <strain evidence="2 3">NM61_E11</strain>
    </source>
</reference>
<keyword evidence="1" id="KW-0812">Transmembrane</keyword>